<keyword evidence="3" id="KW-0328">Glycosyltransferase</keyword>
<evidence type="ECO:0000313" key="10">
    <source>
        <dbReference type="EMBL" id="OWQ88570.1"/>
    </source>
</evidence>
<sequence length="518" mass="56885">MSAAFMGPARVPRRELALALIGALLWLAWSAGLRALELPDEGRYVGVAWEAIRGGEWLVPTLNGQPFFHKPPLFYWITEVAMTLLGVNQLAARAAPVLGAWLAAISLFGLLYRWAGASAARAALLVVLALPMFFLGSQYANLDMLVAGCIAATVALTADAVLRRRHGLPWRAVLMAAYAMAGVGILAKGLIGIVLPGLIVLGWLATQRRWREILGLLWLPGLVAMLVVAVPWYLAMQRRFPDFLHYFFVVQHLQRFASGGFNNVQPFWFFPAVLLAFHLPVLPWLALGWAGPRRAASEAPEPDPHRLVPLLLWWLGVVVVFFSMPQSKLVGYILPAVPPIAALTALGWRRLQPASRAMRRWAGATLALCALIGVGVVLTLAMEPHRNTRELAQDLAAWRAPGEPIVSVGRFDYDLPFYARLTAPITVAEDWNDPDVLARDNWRKELAETRKFAPGGIAPMLIDEKTLPAALCAHPVNWVIAASRDAPGTPWLKDLTAVATRRGVSLWRITPTMVGCPR</sequence>
<dbReference type="InterPro" id="IPR050297">
    <property type="entry name" value="LipidA_mod_glycosyltrf_83"/>
</dbReference>
<keyword evidence="11" id="KW-1185">Reference proteome</keyword>
<dbReference type="GO" id="GO:0005886">
    <property type="term" value="C:plasma membrane"/>
    <property type="evidence" value="ECO:0007669"/>
    <property type="project" value="UniProtKB-SubCell"/>
</dbReference>
<feature type="transmembrane region" description="Helical" evidence="8">
    <location>
        <begin position="361"/>
        <end position="382"/>
    </location>
</feature>
<keyword evidence="2" id="KW-1003">Cell membrane</keyword>
<comment type="caution">
    <text evidence="10">The sequence shown here is derived from an EMBL/GenBank/DDBJ whole genome shotgun (WGS) entry which is preliminary data.</text>
</comment>
<accession>A0A246J7F3</accession>
<dbReference type="GO" id="GO:0016763">
    <property type="term" value="F:pentosyltransferase activity"/>
    <property type="evidence" value="ECO:0007669"/>
    <property type="project" value="TreeGrafter"/>
</dbReference>
<keyword evidence="6 8" id="KW-1133">Transmembrane helix</keyword>
<dbReference type="GO" id="GO:0009103">
    <property type="term" value="P:lipopolysaccharide biosynthetic process"/>
    <property type="evidence" value="ECO:0007669"/>
    <property type="project" value="TreeGrafter"/>
</dbReference>
<keyword evidence="7 8" id="KW-0472">Membrane</keyword>
<evidence type="ECO:0000313" key="11">
    <source>
        <dbReference type="Proteomes" id="UP000197468"/>
    </source>
</evidence>
<feature type="transmembrane region" description="Helical" evidence="8">
    <location>
        <begin position="267"/>
        <end position="287"/>
    </location>
</feature>
<feature type="transmembrane region" description="Helical" evidence="8">
    <location>
        <begin position="174"/>
        <end position="204"/>
    </location>
</feature>
<feature type="transmembrane region" description="Helical" evidence="8">
    <location>
        <begin position="119"/>
        <end position="139"/>
    </location>
</feature>
<dbReference type="EMBL" id="NIOF01000007">
    <property type="protein sequence ID" value="OWQ88570.1"/>
    <property type="molecule type" value="Genomic_DNA"/>
</dbReference>
<name>A0A246J7F3_9BURK</name>
<dbReference type="PANTHER" id="PTHR33908">
    <property type="entry name" value="MANNOSYLTRANSFERASE YKCB-RELATED"/>
    <property type="match status" value="1"/>
</dbReference>
<dbReference type="Pfam" id="PF13231">
    <property type="entry name" value="PMT_2"/>
    <property type="match status" value="1"/>
</dbReference>
<evidence type="ECO:0000256" key="6">
    <source>
        <dbReference type="ARBA" id="ARBA00022989"/>
    </source>
</evidence>
<organism evidence="10 11">
    <name type="scientific">Roseateles aquatilis</name>
    <dbReference type="NCBI Taxonomy" id="431061"/>
    <lineage>
        <taxon>Bacteria</taxon>
        <taxon>Pseudomonadati</taxon>
        <taxon>Pseudomonadota</taxon>
        <taxon>Betaproteobacteria</taxon>
        <taxon>Burkholderiales</taxon>
        <taxon>Sphaerotilaceae</taxon>
        <taxon>Roseateles</taxon>
    </lineage>
</organism>
<dbReference type="RefSeq" id="WP_088386094.1">
    <property type="nucleotide sequence ID" value="NZ_NIOF01000007.1"/>
</dbReference>
<feature type="transmembrane region" description="Helical" evidence="8">
    <location>
        <begin position="330"/>
        <end position="349"/>
    </location>
</feature>
<evidence type="ECO:0000256" key="4">
    <source>
        <dbReference type="ARBA" id="ARBA00022679"/>
    </source>
</evidence>
<feature type="domain" description="Glycosyltransferase RgtA/B/C/D-like" evidence="9">
    <location>
        <begin position="69"/>
        <end position="232"/>
    </location>
</feature>
<evidence type="ECO:0000259" key="9">
    <source>
        <dbReference type="Pfam" id="PF13231"/>
    </source>
</evidence>
<reference evidence="10 11" key="1">
    <citation type="journal article" date="2008" name="Int. J. Syst. Evol. Microbiol.">
        <title>Description of Roseateles aquatilis sp. nov. and Roseateles terrae sp. nov., in the class Betaproteobacteria, and emended description of the genus Roseateles.</title>
        <authorList>
            <person name="Gomila M."/>
            <person name="Bowien B."/>
            <person name="Falsen E."/>
            <person name="Moore E.R."/>
            <person name="Lalucat J."/>
        </authorList>
    </citation>
    <scope>NUCLEOTIDE SEQUENCE [LARGE SCALE GENOMIC DNA]</scope>
    <source>
        <strain evidence="10 11">CCUG 48205</strain>
    </source>
</reference>
<protein>
    <recommendedName>
        <fullName evidence="9">Glycosyltransferase RgtA/B/C/D-like domain-containing protein</fullName>
    </recommendedName>
</protein>
<gene>
    <name evidence="10" type="ORF">CDN99_17130</name>
</gene>
<evidence type="ECO:0000256" key="1">
    <source>
        <dbReference type="ARBA" id="ARBA00004651"/>
    </source>
</evidence>
<evidence type="ECO:0000256" key="7">
    <source>
        <dbReference type="ARBA" id="ARBA00023136"/>
    </source>
</evidence>
<evidence type="ECO:0000256" key="2">
    <source>
        <dbReference type="ARBA" id="ARBA00022475"/>
    </source>
</evidence>
<feature type="transmembrane region" description="Helical" evidence="8">
    <location>
        <begin position="307"/>
        <end position="324"/>
    </location>
</feature>
<feature type="transmembrane region" description="Helical" evidence="8">
    <location>
        <begin position="216"/>
        <end position="236"/>
    </location>
</feature>
<dbReference type="PANTHER" id="PTHR33908:SF3">
    <property type="entry name" value="UNDECAPRENYL PHOSPHATE-ALPHA-4-AMINO-4-DEOXY-L-ARABINOSE ARABINOSYL TRANSFERASE"/>
    <property type="match status" value="1"/>
</dbReference>
<comment type="subcellular location">
    <subcellularLocation>
        <location evidence="1">Cell membrane</location>
        <topology evidence="1">Multi-pass membrane protein</topology>
    </subcellularLocation>
</comment>
<feature type="transmembrane region" description="Helical" evidence="8">
    <location>
        <begin position="90"/>
        <end position="112"/>
    </location>
</feature>
<proteinExistence type="predicted"/>
<evidence type="ECO:0000256" key="8">
    <source>
        <dbReference type="SAM" id="Phobius"/>
    </source>
</evidence>
<dbReference type="AlphaFoldDB" id="A0A246J7F3"/>
<dbReference type="GO" id="GO:0010041">
    <property type="term" value="P:response to iron(III) ion"/>
    <property type="evidence" value="ECO:0007669"/>
    <property type="project" value="TreeGrafter"/>
</dbReference>
<evidence type="ECO:0000256" key="3">
    <source>
        <dbReference type="ARBA" id="ARBA00022676"/>
    </source>
</evidence>
<dbReference type="InterPro" id="IPR038731">
    <property type="entry name" value="RgtA/B/C-like"/>
</dbReference>
<keyword evidence="4" id="KW-0808">Transferase</keyword>
<dbReference type="Proteomes" id="UP000197468">
    <property type="component" value="Unassembled WGS sequence"/>
</dbReference>
<keyword evidence="5 8" id="KW-0812">Transmembrane</keyword>
<dbReference type="OrthoDB" id="9775035at2"/>
<evidence type="ECO:0000256" key="5">
    <source>
        <dbReference type="ARBA" id="ARBA00022692"/>
    </source>
</evidence>